<keyword evidence="7" id="KW-1185">Reference proteome</keyword>
<sequence length="167" mass="17012">MPLGSTGTPSQAALLVAAGSALALAAAWYFQLVVGLAPCPLCLDQRIPYYVGVPLALLAFGAAQTGRTGTARALMGVLFLLMLANVGLASFHAGVEWRFWPGPTSCTGAPAATTGSILSAIKGAHVPRCDEAAWRLFGLSMAGWNALIAAALALCALAGATSRRKDA</sequence>
<dbReference type="InterPro" id="IPR024199">
    <property type="entry name" value="Uncharacterised_DsbB"/>
</dbReference>
<accession>A0A3L7AI42</accession>
<comment type="caution">
    <text evidence="6">The sequence shown here is derived from an EMBL/GenBank/DDBJ whole genome shotgun (WGS) entry which is preliminary data.</text>
</comment>
<evidence type="ECO:0000256" key="2">
    <source>
        <dbReference type="ARBA" id="ARBA00022692"/>
    </source>
</evidence>
<dbReference type="GO" id="GO:0015035">
    <property type="term" value="F:protein-disulfide reductase activity"/>
    <property type="evidence" value="ECO:0007669"/>
    <property type="project" value="InterPro"/>
</dbReference>
<reference evidence="6 7" key="1">
    <citation type="submission" date="2018-10" db="EMBL/GenBank/DDBJ databases">
        <title>Xanthobacter tagetidis genome sequencing and assembly.</title>
        <authorList>
            <person name="Maclea K.S."/>
            <person name="Goen A.E."/>
            <person name="Fatima S.A."/>
        </authorList>
    </citation>
    <scope>NUCLEOTIDE SEQUENCE [LARGE SCALE GENOMIC DNA]</scope>
    <source>
        <strain evidence="6 7">ATCC 700314</strain>
    </source>
</reference>
<feature type="transmembrane region" description="Helical" evidence="5">
    <location>
        <begin position="12"/>
        <end position="35"/>
    </location>
</feature>
<gene>
    <name evidence="6" type="ORF">D9R14_09605</name>
</gene>
<protein>
    <submittedName>
        <fullName evidence="6">Disulfide bond formation protein B</fullName>
    </submittedName>
</protein>
<dbReference type="PIRSF" id="PIRSF033913">
    <property type="entry name" value="S-S_format_DsbB"/>
    <property type="match status" value="1"/>
</dbReference>
<dbReference type="GO" id="GO:0016020">
    <property type="term" value="C:membrane"/>
    <property type="evidence" value="ECO:0007669"/>
    <property type="project" value="UniProtKB-SubCell"/>
</dbReference>
<feature type="transmembrane region" description="Helical" evidence="5">
    <location>
        <begin position="47"/>
        <end position="66"/>
    </location>
</feature>
<dbReference type="InterPro" id="IPR003752">
    <property type="entry name" value="DiS_bond_form_DsbB/BdbC"/>
</dbReference>
<dbReference type="Pfam" id="PF02600">
    <property type="entry name" value="DsbB"/>
    <property type="match status" value="1"/>
</dbReference>
<feature type="transmembrane region" description="Helical" evidence="5">
    <location>
        <begin position="73"/>
        <end position="95"/>
    </location>
</feature>
<keyword evidence="4 5" id="KW-0472">Membrane</keyword>
<dbReference type="AlphaFoldDB" id="A0A3L7AI42"/>
<dbReference type="GO" id="GO:0006457">
    <property type="term" value="P:protein folding"/>
    <property type="evidence" value="ECO:0007669"/>
    <property type="project" value="InterPro"/>
</dbReference>
<dbReference type="EMBL" id="RCTF01000006">
    <property type="protein sequence ID" value="RLP79082.1"/>
    <property type="molecule type" value="Genomic_DNA"/>
</dbReference>
<evidence type="ECO:0000256" key="1">
    <source>
        <dbReference type="ARBA" id="ARBA00004141"/>
    </source>
</evidence>
<comment type="subcellular location">
    <subcellularLocation>
        <location evidence="1">Membrane</location>
        <topology evidence="1">Multi-pass membrane protein</topology>
    </subcellularLocation>
</comment>
<organism evidence="6 7">
    <name type="scientific">Xanthobacter tagetidis</name>
    <dbReference type="NCBI Taxonomy" id="60216"/>
    <lineage>
        <taxon>Bacteria</taxon>
        <taxon>Pseudomonadati</taxon>
        <taxon>Pseudomonadota</taxon>
        <taxon>Alphaproteobacteria</taxon>
        <taxon>Hyphomicrobiales</taxon>
        <taxon>Xanthobacteraceae</taxon>
        <taxon>Xanthobacter</taxon>
    </lineage>
</organism>
<name>A0A3L7AI42_9HYPH</name>
<proteinExistence type="predicted"/>
<evidence type="ECO:0000256" key="3">
    <source>
        <dbReference type="ARBA" id="ARBA00022989"/>
    </source>
</evidence>
<evidence type="ECO:0000313" key="6">
    <source>
        <dbReference type="EMBL" id="RLP79082.1"/>
    </source>
</evidence>
<keyword evidence="3 5" id="KW-1133">Transmembrane helix</keyword>
<dbReference type="Gene3D" id="1.20.1550.10">
    <property type="entry name" value="DsbB-like"/>
    <property type="match status" value="1"/>
</dbReference>
<dbReference type="SUPFAM" id="SSF158442">
    <property type="entry name" value="DsbB-like"/>
    <property type="match status" value="1"/>
</dbReference>
<dbReference type="InterPro" id="IPR023380">
    <property type="entry name" value="DsbB-like_sf"/>
</dbReference>
<feature type="transmembrane region" description="Helical" evidence="5">
    <location>
        <begin position="142"/>
        <end position="161"/>
    </location>
</feature>
<evidence type="ECO:0000313" key="7">
    <source>
        <dbReference type="Proteomes" id="UP000269692"/>
    </source>
</evidence>
<keyword evidence="2 5" id="KW-0812">Transmembrane</keyword>
<dbReference type="RefSeq" id="WP_121623097.1">
    <property type="nucleotide sequence ID" value="NZ_JACIIW010000002.1"/>
</dbReference>
<evidence type="ECO:0000256" key="5">
    <source>
        <dbReference type="SAM" id="Phobius"/>
    </source>
</evidence>
<dbReference type="Proteomes" id="UP000269692">
    <property type="component" value="Unassembled WGS sequence"/>
</dbReference>
<dbReference type="OrthoDB" id="9808637at2"/>
<evidence type="ECO:0000256" key="4">
    <source>
        <dbReference type="ARBA" id="ARBA00023136"/>
    </source>
</evidence>